<organism evidence="2">
    <name type="scientific">Bracon brevicornis</name>
    <dbReference type="NCBI Taxonomy" id="1563983"/>
    <lineage>
        <taxon>Eukaryota</taxon>
        <taxon>Metazoa</taxon>
        <taxon>Ecdysozoa</taxon>
        <taxon>Arthropoda</taxon>
        <taxon>Hexapoda</taxon>
        <taxon>Insecta</taxon>
        <taxon>Pterygota</taxon>
        <taxon>Neoptera</taxon>
        <taxon>Endopterygota</taxon>
        <taxon>Hymenoptera</taxon>
        <taxon>Apocrita</taxon>
        <taxon>Ichneumonoidea</taxon>
        <taxon>Braconidae</taxon>
        <taxon>Braconinae</taxon>
        <taxon>Bracon</taxon>
    </lineage>
</organism>
<proteinExistence type="predicted"/>
<feature type="transmembrane region" description="Helical" evidence="1">
    <location>
        <begin position="117"/>
        <end position="137"/>
    </location>
</feature>
<evidence type="ECO:0000256" key="1">
    <source>
        <dbReference type="SAM" id="Phobius"/>
    </source>
</evidence>
<keyword evidence="1" id="KW-1133">Transmembrane helix</keyword>
<accession>A0A6V7JMX1</accession>
<keyword evidence="1" id="KW-0812">Transmembrane</keyword>
<sequence length="138" mass="15640">MYGWNYVILNTIGLWPKPQKTRLKEYWALINSLLIIAFMIIPRCTAIPLYAHQIDALVQSCSTQLPAILGCSKIMVLHFRRKELVNYLMDMETATLSKCSNEEAIVIMKTVKLERRISMISGFAGLFVATSGTISLVR</sequence>
<feature type="transmembrane region" description="Helical" evidence="1">
    <location>
        <begin position="26"/>
        <end position="51"/>
    </location>
</feature>
<gene>
    <name evidence="2" type="ORF">BBRV_LOCUS53397</name>
</gene>
<dbReference type="AlphaFoldDB" id="A0A6V7JMX1"/>
<dbReference type="EMBL" id="CADCXW020000017">
    <property type="protein sequence ID" value="CAD1551735.1"/>
    <property type="molecule type" value="Genomic_DNA"/>
</dbReference>
<reference evidence="2" key="1">
    <citation type="submission" date="2020-07" db="EMBL/GenBank/DDBJ databases">
        <authorList>
            <person name="Ferguson B K."/>
        </authorList>
    </citation>
    <scope>NUCLEOTIDE SEQUENCE</scope>
    <source>
        <strain evidence="2">L06</strain>
    </source>
</reference>
<evidence type="ECO:0000313" key="2">
    <source>
        <dbReference type="EMBL" id="CAD1551735.1"/>
    </source>
</evidence>
<keyword evidence="1" id="KW-0472">Membrane</keyword>
<protein>
    <recommendedName>
        <fullName evidence="3">Odorant receptor</fullName>
    </recommendedName>
</protein>
<evidence type="ECO:0008006" key="3">
    <source>
        <dbReference type="Google" id="ProtNLM"/>
    </source>
</evidence>
<name>A0A6V7JMX1_9HYME</name>